<dbReference type="InterPro" id="IPR039542">
    <property type="entry name" value="Erv_N"/>
</dbReference>
<dbReference type="GO" id="GO:0006888">
    <property type="term" value="P:endoplasmic reticulum to Golgi vesicle-mediated transport"/>
    <property type="evidence" value="ECO:0007669"/>
    <property type="project" value="TreeGrafter"/>
</dbReference>
<keyword evidence="12" id="KW-1185">Reference proteome</keyword>
<sequence length="387" mass="43520">MNITEVLRKIDAYPKTLEDFRVKTFGGALITIISSIFMAVLFLSELRDYLTPSLNEELFVDTSRSAKLKINLDIVIPSISCDLLSLDAMDTTGEQHLQIEHNIYKRRLDLDGKPIEDPKKTDISEIKKSKHQENQTIETTTVACGSCYGAENEDLNITCCQTCDDVKQAYSKRQWAIKNLSLIKQCENVKSSETLKHAFLEGCQIYGYMEVNRVGGSFHISPGHSFSINHIHVHDVQPYASTQFNMTHRIRHLSFGVNVPGISNPIDGTIVVADEGAMMFHHYIKIVPTTYFRMDGSQLSTNQFSVTRHSRTVSLFSGESGMPGIFFSYELSPLMVKYTEKTKSFSHFATNVCAIIGGIFTVAGLIDTFLYHSVRAIQKKQELGKFS</sequence>
<dbReference type="PANTHER" id="PTHR10984:SF25">
    <property type="entry name" value="ENDOPLASMIC RETICULUM-GOLGI INTERMEDIATE COMPARTMENT PROTEIN 3"/>
    <property type="match status" value="1"/>
</dbReference>
<dbReference type="GO" id="GO:0006890">
    <property type="term" value="P:retrograde vesicle-mediated transport, Golgi to endoplasmic reticulum"/>
    <property type="evidence" value="ECO:0007669"/>
    <property type="project" value="TreeGrafter"/>
</dbReference>
<accession>A0AA39C4S0</accession>
<dbReference type="InterPro" id="IPR012936">
    <property type="entry name" value="Erv_C"/>
</dbReference>
<dbReference type="AlphaFoldDB" id="A0AA39C4S0"/>
<protein>
    <recommendedName>
        <fullName evidence="7">Endoplasmic reticulum-Golgi intermediate compartment protein 3</fullName>
    </recommendedName>
</protein>
<evidence type="ECO:0000259" key="9">
    <source>
        <dbReference type="Pfam" id="PF07970"/>
    </source>
</evidence>
<reference evidence="11" key="2">
    <citation type="submission" date="2023-03" db="EMBL/GenBank/DDBJ databases">
        <authorList>
            <person name="Inwood S.N."/>
            <person name="Skelly J.G."/>
            <person name="Guhlin J."/>
            <person name="Harrop T.W.R."/>
            <person name="Goldson S.G."/>
            <person name="Dearden P.K."/>
        </authorList>
    </citation>
    <scope>NUCLEOTIDE SEQUENCE</scope>
    <source>
        <strain evidence="11">Irish</strain>
        <tissue evidence="11">Whole body</tissue>
    </source>
</reference>
<evidence type="ECO:0000256" key="8">
    <source>
        <dbReference type="SAM" id="Phobius"/>
    </source>
</evidence>
<keyword evidence="6 8" id="KW-0472">Membrane</keyword>
<feature type="domain" description="Endoplasmic reticulum vesicle transporter N-terminal" evidence="10">
    <location>
        <begin position="7"/>
        <end position="96"/>
    </location>
</feature>
<organism evidence="11 12">
    <name type="scientific">Microctonus aethiopoides</name>
    <dbReference type="NCBI Taxonomy" id="144406"/>
    <lineage>
        <taxon>Eukaryota</taxon>
        <taxon>Metazoa</taxon>
        <taxon>Ecdysozoa</taxon>
        <taxon>Arthropoda</taxon>
        <taxon>Hexapoda</taxon>
        <taxon>Insecta</taxon>
        <taxon>Pterygota</taxon>
        <taxon>Neoptera</taxon>
        <taxon>Endopterygota</taxon>
        <taxon>Hymenoptera</taxon>
        <taxon>Apocrita</taxon>
        <taxon>Ichneumonoidea</taxon>
        <taxon>Braconidae</taxon>
        <taxon>Euphorinae</taxon>
        <taxon>Microctonus</taxon>
    </lineage>
</organism>
<dbReference type="GO" id="GO:0000139">
    <property type="term" value="C:Golgi membrane"/>
    <property type="evidence" value="ECO:0007669"/>
    <property type="project" value="TreeGrafter"/>
</dbReference>
<evidence type="ECO:0000256" key="3">
    <source>
        <dbReference type="ARBA" id="ARBA00005648"/>
    </source>
</evidence>
<evidence type="ECO:0000313" key="11">
    <source>
        <dbReference type="EMBL" id="KAK0157867.1"/>
    </source>
</evidence>
<evidence type="ECO:0000256" key="1">
    <source>
        <dbReference type="ARBA" id="ARBA00004257"/>
    </source>
</evidence>
<comment type="subcellular location">
    <subcellularLocation>
        <location evidence="2">Endoplasmic reticulum-Golgi intermediate compartment membrane</location>
        <topology evidence="2">Multi-pass membrane protein</topology>
    </subcellularLocation>
    <subcellularLocation>
        <location evidence="1">Golgi apparatus</location>
        <location evidence="1">cis-Golgi network membrane</location>
        <topology evidence="1">Multi-pass membrane protein</topology>
    </subcellularLocation>
</comment>
<dbReference type="GO" id="GO:0030134">
    <property type="term" value="C:COPII-coated ER to Golgi transport vesicle"/>
    <property type="evidence" value="ECO:0007669"/>
    <property type="project" value="TreeGrafter"/>
</dbReference>
<dbReference type="PANTHER" id="PTHR10984">
    <property type="entry name" value="ENDOPLASMIC RETICULUM-GOLGI INTERMEDIATE COMPARTMENT PROTEIN"/>
    <property type="match status" value="1"/>
</dbReference>
<evidence type="ECO:0000256" key="5">
    <source>
        <dbReference type="ARBA" id="ARBA00022989"/>
    </source>
</evidence>
<feature type="transmembrane region" description="Helical" evidence="8">
    <location>
        <begin position="25"/>
        <end position="44"/>
    </location>
</feature>
<dbReference type="InterPro" id="IPR045888">
    <property type="entry name" value="Erv"/>
</dbReference>
<dbReference type="GO" id="GO:0033116">
    <property type="term" value="C:endoplasmic reticulum-Golgi intermediate compartment membrane"/>
    <property type="evidence" value="ECO:0007669"/>
    <property type="project" value="UniProtKB-SubCell"/>
</dbReference>
<dbReference type="GO" id="GO:0005789">
    <property type="term" value="C:endoplasmic reticulum membrane"/>
    <property type="evidence" value="ECO:0007669"/>
    <property type="project" value="TreeGrafter"/>
</dbReference>
<evidence type="ECO:0000313" key="12">
    <source>
        <dbReference type="Proteomes" id="UP001168990"/>
    </source>
</evidence>
<feature type="transmembrane region" description="Helical" evidence="8">
    <location>
        <begin position="348"/>
        <end position="371"/>
    </location>
</feature>
<evidence type="ECO:0000256" key="6">
    <source>
        <dbReference type="ARBA" id="ARBA00023136"/>
    </source>
</evidence>
<comment type="similarity">
    <text evidence="3">Belongs to the ERGIC family.</text>
</comment>
<evidence type="ECO:0000256" key="2">
    <source>
        <dbReference type="ARBA" id="ARBA00004457"/>
    </source>
</evidence>
<keyword evidence="4 8" id="KW-0812">Transmembrane</keyword>
<dbReference type="Pfam" id="PF07970">
    <property type="entry name" value="COPIIcoated_ERV"/>
    <property type="match status" value="1"/>
</dbReference>
<proteinExistence type="inferred from homology"/>
<evidence type="ECO:0000256" key="4">
    <source>
        <dbReference type="ARBA" id="ARBA00022692"/>
    </source>
</evidence>
<gene>
    <name evidence="11" type="ORF">PV328_011556</name>
</gene>
<dbReference type="Pfam" id="PF13850">
    <property type="entry name" value="ERGIC_N"/>
    <property type="match status" value="1"/>
</dbReference>
<name>A0AA39C4S0_9HYME</name>
<feature type="domain" description="Endoplasmic reticulum vesicle transporter C-terminal" evidence="9">
    <location>
        <begin position="147"/>
        <end position="367"/>
    </location>
</feature>
<evidence type="ECO:0000256" key="7">
    <source>
        <dbReference type="ARBA" id="ARBA00040493"/>
    </source>
</evidence>
<dbReference type="EMBL" id="JAQQBS010001425">
    <property type="protein sequence ID" value="KAK0157867.1"/>
    <property type="molecule type" value="Genomic_DNA"/>
</dbReference>
<evidence type="ECO:0000259" key="10">
    <source>
        <dbReference type="Pfam" id="PF13850"/>
    </source>
</evidence>
<dbReference type="Proteomes" id="UP001168990">
    <property type="component" value="Unassembled WGS sequence"/>
</dbReference>
<keyword evidence="5 8" id="KW-1133">Transmembrane helix</keyword>
<comment type="caution">
    <text evidence="11">The sequence shown here is derived from an EMBL/GenBank/DDBJ whole genome shotgun (WGS) entry which is preliminary data.</text>
</comment>
<reference evidence="11" key="1">
    <citation type="journal article" date="2023" name="bioRxiv">
        <title>Scaffold-level genome assemblies of two parasitoid biocontrol wasps reveal the parthenogenesis mechanism and an associated novel virus.</title>
        <authorList>
            <person name="Inwood S."/>
            <person name="Skelly J."/>
            <person name="Guhlin J."/>
            <person name="Harrop T."/>
            <person name="Goldson S."/>
            <person name="Dearden P."/>
        </authorList>
    </citation>
    <scope>NUCLEOTIDE SEQUENCE</scope>
    <source>
        <strain evidence="11">Irish</strain>
        <tissue evidence="11">Whole body</tissue>
    </source>
</reference>